<name>A0A318S7T9_9DEIO</name>
<evidence type="ECO:0000313" key="8">
    <source>
        <dbReference type="Proteomes" id="UP000248326"/>
    </source>
</evidence>
<gene>
    <name evidence="7" type="ORF">DES52_11090</name>
</gene>
<keyword evidence="2 5" id="KW-0812">Transmembrane</keyword>
<dbReference type="InterPro" id="IPR035906">
    <property type="entry name" value="MetI-like_sf"/>
</dbReference>
<dbReference type="Gene3D" id="1.10.3720.10">
    <property type="entry name" value="MetI-like"/>
    <property type="match status" value="1"/>
</dbReference>
<dbReference type="InterPro" id="IPR000515">
    <property type="entry name" value="MetI-like"/>
</dbReference>
<keyword evidence="8" id="KW-1185">Reference proteome</keyword>
<evidence type="ECO:0000256" key="2">
    <source>
        <dbReference type="ARBA" id="ARBA00022692"/>
    </source>
</evidence>
<dbReference type="AlphaFoldDB" id="A0A318S7T9"/>
<dbReference type="GO" id="GO:0055085">
    <property type="term" value="P:transmembrane transport"/>
    <property type="evidence" value="ECO:0007669"/>
    <property type="project" value="InterPro"/>
</dbReference>
<dbReference type="InterPro" id="IPR052730">
    <property type="entry name" value="Sugar_ABC_transporter"/>
</dbReference>
<evidence type="ECO:0000256" key="1">
    <source>
        <dbReference type="ARBA" id="ARBA00004141"/>
    </source>
</evidence>
<comment type="caution">
    <text evidence="7">The sequence shown here is derived from an EMBL/GenBank/DDBJ whole genome shotgun (WGS) entry which is preliminary data.</text>
</comment>
<reference evidence="7 8" key="1">
    <citation type="submission" date="2018-06" db="EMBL/GenBank/DDBJ databases">
        <title>Genomic Encyclopedia of Type Strains, Phase IV (KMG-IV): sequencing the most valuable type-strain genomes for metagenomic binning, comparative biology and taxonomic classification.</title>
        <authorList>
            <person name="Goeker M."/>
        </authorList>
    </citation>
    <scope>NUCLEOTIDE SEQUENCE [LARGE SCALE GENOMIC DNA]</scope>
    <source>
        <strain evidence="7 8">DSM 18048</strain>
    </source>
</reference>
<dbReference type="PANTHER" id="PTHR43759">
    <property type="entry name" value="TREHALOSE TRANSPORT SYSTEM PERMEASE PROTEIN SUGA"/>
    <property type="match status" value="1"/>
</dbReference>
<evidence type="ECO:0000256" key="4">
    <source>
        <dbReference type="ARBA" id="ARBA00023136"/>
    </source>
</evidence>
<dbReference type="Proteomes" id="UP000248326">
    <property type="component" value="Unassembled WGS sequence"/>
</dbReference>
<comment type="subcellular location">
    <subcellularLocation>
        <location evidence="5">Cell membrane</location>
        <topology evidence="5">Multi-pass membrane protein</topology>
    </subcellularLocation>
    <subcellularLocation>
        <location evidence="1">Membrane</location>
        <topology evidence="1">Multi-pass membrane protein</topology>
    </subcellularLocation>
</comment>
<feature type="transmembrane region" description="Helical" evidence="5">
    <location>
        <begin position="67"/>
        <end position="90"/>
    </location>
</feature>
<protein>
    <submittedName>
        <fullName evidence="7">Putative spermidine/putrescine transport system permease protein</fullName>
    </submittedName>
</protein>
<keyword evidence="3 5" id="KW-1133">Transmembrane helix</keyword>
<dbReference type="CDD" id="cd06261">
    <property type="entry name" value="TM_PBP2"/>
    <property type="match status" value="1"/>
</dbReference>
<dbReference type="RefSeq" id="WP_170131051.1">
    <property type="nucleotide sequence ID" value="NZ_QJSX01000010.1"/>
</dbReference>
<dbReference type="PANTHER" id="PTHR43759:SF1">
    <property type="entry name" value="GLUCOSE IMPORT SYSTEM PERMEASE PROTEIN GLCT"/>
    <property type="match status" value="1"/>
</dbReference>
<feature type="transmembrane region" description="Helical" evidence="5">
    <location>
        <begin position="197"/>
        <end position="218"/>
    </location>
</feature>
<proteinExistence type="inferred from homology"/>
<evidence type="ECO:0000256" key="3">
    <source>
        <dbReference type="ARBA" id="ARBA00022989"/>
    </source>
</evidence>
<feature type="transmembrane region" description="Helical" evidence="5">
    <location>
        <begin position="255"/>
        <end position="275"/>
    </location>
</feature>
<keyword evidence="5" id="KW-0813">Transport</keyword>
<dbReference type="Pfam" id="PF00528">
    <property type="entry name" value="BPD_transp_1"/>
    <property type="match status" value="1"/>
</dbReference>
<evidence type="ECO:0000256" key="5">
    <source>
        <dbReference type="RuleBase" id="RU363032"/>
    </source>
</evidence>
<organism evidence="7 8">
    <name type="scientific">Deinococcus yavapaiensis KR-236</name>
    <dbReference type="NCBI Taxonomy" id="694435"/>
    <lineage>
        <taxon>Bacteria</taxon>
        <taxon>Thermotogati</taxon>
        <taxon>Deinococcota</taxon>
        <taxon>Deinococci</taxon>
        <taxon>Deinococcales</taxon>
        <taxon>Deinococcaceae</taxon>
        <taxon>Deinococcus</taxon>
    </lineage>
</organism>
<dbReference type="EMBL" id="QJSX01000010">
    <property type="protein sequence ID" value="PYE53106.1"/>
    <property type="molecule type" value="Genomic_DNA"/>
</dbReference>
<feature type="domain" description="ABC transmembrane type-1" evidence="6">
    <location>
        <begin position="65"/>
        <end position="272"/>
    </location>
</feature>
<accession>A0A318S7T9</accession>
<dbReference type="PROSITE" id="PS50928">
    <property type="entry name" value="ABC_TM1"/>
    <property type="match status" value="1"/>
</dbReference>
<dbReference type="SUPFAM" id="SSF161098">
    <property type="entry name" value="MetI-like"/>
    <property type="match status" value="1"/>
</dbReference>
<evidence type="ECO:0000259" key="6">
    <source>
        <dbReference type="PROSITE" id="PS50928"/>
    </source>
</evidence>
<comment type="similarity">
    <text evidence="5">Belongs to the binding-protein-dependent transport system permease family.</text>
</comment>
<sequence length="280" mass="29194">MTRARHSFERWGALPALLVCGGLFGGGLALAFAQSLGYLPFAGRTRVGVDAYRALLGSSEFWASLRLTLVVALASTLLSGVFGVLLALLVRRRGGRFALGVTLPIPHVVFAVVVLLAFSQSGLLSRATHALGWTNGPADFPVLTNDPLGLGMIVHLVLKESAFVGVTVLGALARLDPAFEDAAATLGATSWQRVSRVTLPLVAPTVAGALVLVFAFACATYEVPYVLGATFPGTLSVLAVRAFGDVDLGARSTAMAISVLIAASLLPLVVVYARATRKRP</sequence>
<keyword evidence="4 5" id="KW-0472">Membrane</keyword>
<evidence type="ECO:0000313" key="7">
    <source>
        <dbReference type="EMBL" id="PYE53106.1"/>
    </source>
</evidence>
<feature type="transmembrane region" description="Helical" evidence="5">
    <location>
        <begin position="97"/>
        <end position="118"/>
    </location>
</feature>
<feature type="transmembrane region" description="Helical" evidence="5">
    <location>
        <begin position="225"/>
        <end position="243"/>
    </location>
</feature>
<dbReference type="GO" id="GO:0005886">
    <property type="term" value="C:plasma membrane"/>
    <property type="evidence" value="ECO:0007669"/>
    <property type="project" value="UniProtKB-SubCell"/>
</dbReference>